<feature type="signal peptide" evidence="2">
    <location>
        <begin position="1"/>
        <end position="21"/>
    </location>
</feature>
<evidence type="ECO:0000256" key="1">
    <source>
        <dbReference type="SAM" id="MobiDB-lite"/>
    </source>
</evidence>
<keyword evidence="2" id="KW-0732">Signal</keyword>
<protein>
    <submittedName>
        <fullName evidence="4">Uncharacterized protein</fullName>
    </submittedName>
</protein>
<dbReference type="Proteomes" id="UP000325313">
    <property type="component" value="Unassembled WGS sequence"/>
</dbReference>
<evidence type="ECO:0000256" key="2">
    <source>
        <dbReference type="SAM" id="SignalP"/>
    </source>
</evidence>
<dbReference type="AlphaFoldDB" id="A0A5B0SJX0"/>
<sequence length="231" mass="25716">MLARSFVLLLCPSLINLLCIGARITSQDTARALLRVRRVNTDGEVFGHDSETSRPMKDLLKKSPKLLGKKGSELIPENFLIEVETGKAIATSEELERNTLNEFMMVTTPPPGRDFEPQALAIKTAEQLDTPKSGTQQTIPGKPTNVEAIVGGSESNLRFKRLKRAQDSTGSQNDHQLDSQKSNQSGHYLKFEKSKNAIEPLDLTQLAPPFQVEEDWIVQWAHRLGIGQKEE</sequence>
<feature type="chain" id="PRO_5036138355" evidence="2">
    <location>
        <begin position="22"/>
        <end position="231"/>
    </location>
</feature>
<evidence type="ECO:0000313" key="5">
    <source>
        <dbReference type="Proteomes" id="UP000324748"/>
    </source>
</evidence>
<evidence type="ECO:0000313" key="3">
    <source>
        <dbReference type="EMBL" id="KAA1087733.1"/>
    </source>
</evidence>
<feature type="region of interest" description="Disordered" evidence="1">
    <location>
        <begin position="164"/>
        <end position="186"/>
    </location>
</feature>
<keyword evidence="5" id="KW-1185">Reference proteome</keyword>
<comment type="caution">
    <text evidence="4">The sequence shown here is derived from an EMBL/GenBank/DDBJ whole genome shotgun (WGS) entry which is preliminary data.</text>
</comment>
<accession>A0A5B0SJX0</accession>
<dbReference type="OrthoDB" id="10311081at2759"/>
<organism evidence="4 6">
    <name type="scientific">Puccinia graminis f. sp. tritici</name>
    <dbReference type="NCBI Taxonomy" id="56615"/>
    <lineage>
        <taxon>Eukaryota</taxon>
        <taxon>Fungi</taxon>
        <taxon>Dikarya</taxon>
        <taxon>Basidiomycota</taxon>
        <taxon>Pucciniomycotina</taxon>
        <taxon>Pucciniomycetes</taxon>
        <taxon>Pucciniales</taxon>
        <taxon>Pucciniaceae</taxon>
        <taxon>Puccinia</taxon>
    </lineage>
</organism>
<evidence type="ECO:0000313" key="4">
    <source>
        <dbReference type="EMBL" id="KAA1138182.1"/>
    </source>
</evidence>
<dbReference type="EMBL" id="VSWC01000105">
    <property type="protein sequence ID" value="KAA1087733.1"/>
    <property type="molecule type" value="Genomic_DNA"/>
</dbReference>
<feature type="compositionally biased region" description="Polar residues" evidence="1">
    <location>
        <begin position="167"/>
        <end position="186"/>
    </location>
</feature>
<name>A0A5B0SJX0_PUCGR</name>
<dbReference type="EMBL" id="VDEP01000003">
    <property type="protein sequence ID" value="KAA1138182.1"/>
    <property type="molecule type" value="Genomic_DNA"/>
</dbReference>
<dbReference type="Proteomes" id="UP000324748">
    <property type="component" value="Unassembled WGS sequence"/>
</dbReference>
<reference evidence="5 6" key="1">
    <citation type="submission" date="2019-05" db="EMBL/GenBank/DDBJ databases">
        <title>Emergence of the Ug99 lineage of the wheat stem rust pathogen through somatic hybridization.</title>
        <authorList>
            <person name="Li F."/>
            <person name="Upadhyaya N.M."/>
            <person name="Sperschneider J."/>
            <person name="Matny O."/>
            <person name="Nguyen-Phuc H."/>
            <person name="Mago R."/>
            <person name="Raley C."/>
            <person name="Miller M.E."/>
            <person name="Silverstein K.A.T."/>
            <person name="Henningsen E."/>
            <person name="Hirsch C.D."/>
            <person name="Visser B."/>
            <person name="Pretorius Z.A."/>
            <person name="Steffenson B.J."/>
            <person name="Schwessinger B."/>
            <person name="Dodds P.N."/>
            <person name="Figueroa M."/>
        </authorList>
    </citation>
    <scope>NUCLEOTIDE SEQUENCE [LARGE SCALE GENOMIC DNA]</scope>
    <source>
        <strain evidence="3">21-0</strain>
        <strain evidence="4 6">Ug99</strain>
    </source>
</reference>
<proteinExistence type="predicted"/>
<gene>
    <name evidence="3" type="ORF">PGT21_036162</name>
    <name evidence="4" type="ORF">PGTUg99_015544</name>
</gene>
<evidence type="ECO:0000313" key="6">
    <source>
        <dbReference type="Proteomes" id="UP000325313"/>
    </source>
</evidence>